<organism evidence="1 2">
    <name type="scientific">Prochlorococcus marinus (strain MIT 9303)</name>
    <dbReference type="NCBI Taxonomy" id="59922"/>
    <lineage>
        <taxon>Bacteria</taxon>
        <taxon>Bacillati</taxon>
        <taxon>Cyanobacteriota</taxon>
        <taxon>Cyanophyceae</taxon>
        <taxon>Synechococcales</taxon>
        <taxon>Prochlorococcaceae</taxon>
        <taxon>Prochlorococcus</taxon>
    </lineage>
</organism>
<dbReference type="Proteomes" id="UP000002274">
    <property type="component" value="Chromosome"/>
</dbReference>
<dbReference type="HOGENOM" id="CLU_042930_1_0_3"/>
<dbReference type="Pfam" id="PF02348">
    <property type="entry name" value="CTP_transf_3"/>
    <property type="match status" value="1"/>
</dbReference>
<dbReference type="RefSeq" id="WP_011824801.1">
    <property type="nucleotide sequence ID" value="NC_008820.1"/>
</dbReference>
<dbReference type="SUPFAM" id="SSF53448">
    <property type="entry name" value="Nucleotide-diphospho-sugar transferases"/>
    <property type="match status" value="1"/>
</dbReference>
<name>A2C5W0_PROM3</name>
<sequence length="238" mass="26872">MNGSTHAFIFARGGSKGLPGKNIMKISGIPLIAHAILLAKKIKVVDRIFVSTDSDEIESIAKNYGAEIIQRPKELATDQAPEWKAWQHAVSYVRTKYGNFDTFLSLPCTSPLRTINDVERCLNGLDAETDIVITISPSSRNPWFNMVKITDKHKVKRIMEEHSISRRQDAPQCFDIATIAYVSRPEYILRASNVWDGVVVGVEVLKEHAIDIDTEFDFAMAKFIFEEYRPSLKVREDG</sequence>
<dbReference type="AlphaFoldDB" id="A2C5W0"/>
<dbReference type="Gene3D" id="3.90.550.10">
    <property type="entry name" value="Spore Coat Polysaccharide Biosynthesis Protein SpsA, Chain A"/>
    <property type="match status" value="1"/>
</dbReference>
<keyword evidence="1" id="KW-0548">Nucleotidyltransferase</keyword>
<reference evidence="1 2" key="1">
    <citation type="journal article" date="2007" name="PLoS Genet.">
        <title>Patterns and implications of gene gain and loss in the evolution of Prochlorococcus.</title>
        <authorList>
            <person name="Kettler G.C."/>
            <person name="Martiny A.C."/>
            <person name="Huang K."/>
            <person name="Zucker J."/>
            <person name="Coleman M.L."/>
            <person name="Rodrigue S."/>
            <person name="Chen F."/>
            <person name="Lapidus A."/>
            <person name="Ferriera S."/>
            <person name="Johnson J."/>
            <person name="Steglich C."/>
            <person name="Church G.M."/>
            <person name="Richardson P."/>
            <person name="Chisholm S.W."/>
        </authorList>
    </citation>
    <scope>NUCLEOTIDE SEQUENCE [LARGE SCALE GENOMIC DNA]</scope>
    <source>
        <strain evidence="1 2">MIT 9303</strain>
    </source>
</reference>
<evidence type="ECO:0000313" key="2">
    <source>
        <dbReference type="Proteomes" id="UP000002274"/>
    </source>
</evidence>
<accession>A2C5W0</accession>
<dbReference type="BioCyc" id="PMAR59922:G1G80-111-MONOMER"/>
<dbReference type="GO" id="GO:0008781">
    <property type="term" value="F:N-acylneuraminate cytidylyltransferase activity"/>
    <property type="evidence" value="ECO:0007669"/>
    <property type="project" value="UniProtKB-EC"/>
</dbReference>
<dbReference type="EC" id="2.7.7.43" evidence="1"/>
<dbReference type="InterPro" id="IPR050793">
    <property type="entry name" value="CMP-NeuNAc_synthase"/>
</dbReference>
<dbReference type="InterPro" id="IPR029044">
    <property type="entry name" value="Nucleotide-diphossugar_trans"/>
</dbReference>
<dbReference type="InterPro" id="IPR003329">
    <property type="entry name" value="Cytidylyl_trans"/>
</dbReference>
<dbReference type="KEGG" id="pmf:P9303_01151"/>
<dbReference type="PANTHER" id="PTHR21485">
    <property type="entry name" value="HAD SUPERFAMILY MEMBERS CMAS AND KDSC"/>
    <property type="match status" value="1"/>
</dbReference>
<dbReference type="CDD" id="cd02513">
    <property type="entry name" value="CMP-NeuAc_Synthase"/>
    <property type="match status" value="1"/>
</dbReference>
<protein>
    <submittedName>
        <fullName evidence="1">CMP-N-acetylneuraminic acid synthetase</fullName>
        <ecNumber evidence="1">2.7.7.43</ecNumber>
    </submittedName>
</protein>
<evidence type="ECO:0000313" key="1">
    <source>
        <dbReference type="EMBL" id="ABM76870.1"/>
    </source>
</evidence>
<keyword evidence="1" id="KW-0808">Transferase</keyword>
<gene>
    <name evidence="1" type="ordered locus">P9303_01151</name>
</gene>
<dbReference type="STRING" id="59922.P9303_01151"/>
<proteinExistence type="predicted"/>
<dbReference type="EMBL" id="CP000554">
    <property type="protein sequence ID" value="ABM76870.1"/>
    <property type="molecule type" value="Genomic_DNA"/>
</dbReference>
<dbReference type="PANTHER" id="PTHR21485:SF6">
    <property type="entry name" value="N-ACYLNEURAMINATE CYTIDYLYLTRANSFERASE-RELATED"/>
    <property type="match status" value="1"/>
</dbReference>